<evidence type="ECO:0000256" key="7">
    <source>
        <dbReference type="ARBA" id="ARBA00022763"/>
    </source>
</evidence>
<dbReference type="EMBL" id="DVNK01000037">
    <property type="protein sequence ID" value="HIU46728.1"/>
    <property type="molecule type" value="Genomic_DNA"/>
</dbReference>
<dbReference type="PANTHER" id="PTHR33693:SF1">
    <property type="entry name" value="TYPE-4 URACIL-DNA GLYCOSYLASE"/>
    <property type="match status" value="1"/>
</dbReference>
<sequence length="190" mass="20986">MTMEDYRAELRAFVDELYRGENKVLVFGEGPRDAELMLIGEAPGEQEALAGRPFVGKAGHNLDEMLAKCGLTREQIYIANTVKFRPVKVSAAGRVVNRPPTAEEVGLFKPWLLREIALVRPRLIATLGNVPLKALAGRELTVGEAHGRLIERDGMRIFPMYHPASMIYNPALRAVFEADLHVLAGLVAGR</sequence>
<comment type="catalytic activity">
    <reaction evidence="1">
        <text>Hydrolyzes single-stranded DNA or mismatched double-stranded DNA and polynucleotides, releasing free uracil.</text>
        <dbReference type="EC" id="3.2.2.27"/>
    </reaction>
</comment>
<accession>A0A9D1LRH8</accession>
<evidence type="ECO:0000313" key="13">
    <source>
        <dbReference type="EMBL" id="HIU46728.1"/>
    </source>
</evidence>
<dbReference type="InterPro" id="IPR051536">
    <property type="entry name" value="UDG_Type-4/5"/>
</dbReference>
<keyword evidence="6" id="KW-0479">Metal-binding</keyword>
<dbReference type="Pfam" id="PF03167">
    <property type="entry name" value="UDG"/>
    <property type="match status" value="1"/>
</dbReference>
<evidence type="ECO:0000256" key="10">
    <source>
        <dbReference type="ARBA" id="ARBA00023014"/>
    </source>
</evidence>
<keyword evidence="9" id="KW-0408">Iron</keyword>
<evidence type="ECO:0000259" key="12">
    <source>
        <dbReference type="SMART" id="SM00986"/>
    </source>
</evidence>
<evidence type="ECO:0000256" key="8">
    <source>
        <dbReference type="ARBA" id="ARBA00022801"/>
    </source>
</evidence>
<evidence type="ECO:0000256" key="9">
    <source>
        <dbReference type="ARBA" id="ARBA00023004"/>
    </source>
</evidence>
<organism evidence="13 14">
    <name type="scientific">Candidatus Fimadaptatus faecigallinarum</name>
    <dbReference type="NCBI Taxonomy" id="2840814"/>
    <lineage>
        <taxon>Bacteria</taxon>
        <taxon>Bacillati</taxon>
        <taxon>Bacillota</taxon>
        <taxon>Clostridia</taxon>
        <taxon>Eubacteriales</taxon>
        <taxon>Candidatus Fimadaptatus</taxon>
    </lineage>
</organism>
<evidence type="ECO:0000256" key="1">
    <source>
        <dbReference type="ARBA" id="ARBA00001400"/>
    </source>
</evidence>
<evidence type="ECO:0000256" key="5">
    <source>
        <dbReference type="ARBA" id="ARBA00022485"/>
    </source>
</evidence>
<comment type="caution">
    <text evidence="13">The sequence shown here is derived from an EMBL/GenBank/DDBJ whole genome shotgun (WGS) entry which is preliminary data.</text>
</comment>
<name>A0A9D1LRH8_9FIRM</name>
<keyword evidence="10" id="KW-0411">Iron-sulfur</keyword>
<evidence type="ECO:0000256" key="4">
    <source>
        <dbReference type="ARBA" id="ARBA00019403"/>
    </source>
</evidence>
<evidence type="ECO:0000313" key="14">
    <source>
        <dbReference type="Proteomes" id="UP000824123"/>
    </source>
</evidence>
<dbReference type="Gene3D" id="3.40.470.10">
    <property type="entry name" value="Uracil-DNA glycosylase-like domain"/>
    <property type="match status" value="1"/>
</dbReference>
<keyword evidence="7" id="KW-0227">DNA damage</keyword>
<dbReference type="InterPro" id="IPR036895">
    <property type="entry name" value="Uracil-DNA_glycosylase-like_sf"/>
</dbReference>
<dbReference type="CDD" id="cd10030">
    <property type="entry name" value="UDG-F4_TTUDGA_SPO1dp_like"/>
    <property type="match status" value="1"/>
</dbReference>
<dbReference type="InterPro" id="IPR005273">
    <property type="entry name" value="Ura-DNA_glyco_family4"/>
</dbReference>
<evidence type="ECO:0000256" key="3">
    <source>
        <dbReference type="ARBA" id="ARBA00012030"/>
    </source>
</evidence>
<dbReference type="AlphaFoldDB" id="A0A9D1LRH8"/>
<dbReference type="NCBIfam" id="TIGR00758">
    <property type="entry name" value="UDG_fam4"/>
    <property type="match status" value="1"/>
</dbReference>
<dbReference type="GO" id="GO:0051539">
    <property type="term" value="F:4 iron, 4 sulfur cluster binding"/>
    <property type="evidence" value="ECO:0007669"/>
    <property type="project" value="UniProtKB-KW"/>
</dbReference>
<dbReference type="Proteomes" id="UP000824123">
    <property type="component" value="Unassembled WGS sequence"/>
</dbReference>
<gene>
    <name evidence="13" type="ORF">IAC59_05675</name>
</gene>
<dbReference type="GO" id="GO:0046872">
    <property type="term" value="F:metal ion binding"/>
    <property type="evidence" value="ECO:0007669"/>
    <property type="project" value="UniProtKB-KW"/>
</dbReference>
<dbReference type="GO" id="GO:0004844">
    <property type="term" value="F:uracil DNA N-glycosylase activity"/>
    <property type="evidence" value="ECO:0007669"/>
    <property type="project" value="UniProtKB-EC"/>
</dbReference>
<protein>
    <recommendedName>
        <fullName evidence="4">Type-4 uracil-DNA glycosylase</fullName>
        <ecNumber evidence="3">3.2.2.27</ecNumber>
    </recommendedName>
</protein>
<dbReference type="SUPFAM" id="SSF52141">
    <property type="entry name" value="Uracil-DNA glycosylase-like"/>
    <property type="match status" value="1"/>
</dbReference>
<proteinExistence type="inferred from homology"/>
<keyword evidence="11" id="KW-0234">DNA repair</keyword>
<keyword evidence="8" id="KW-0378">Hydrolase</keyword>
<dbReference type="SMART" id="SM00987">
    <property type="entry name" value="UreE_C"/>
    <property type="match status" value="1"/>
</dbReference>
<reference evidence="13" key="2">
    <citation type="journal article" date="2021" name="PeerJ">
        <title>Extensive microbial diversity within the chicken gut microbiome revealed by metagenomics and culture.</title>
        <authorList>
            <person name="Gilroy R."/>
            <person name="Ravi A."/>
            <person name="Getino M."/>
            <person name="Pursley I."/>
            <person name="Horton D.L."/>
            <person name="Alikhan N.F."/>
            <person name="Baker D."/>
            <person name="Gharbi K."/>
            <person name="Hall N."/>
            <person name="Watson M."/>
            <person name="Adriaenssens E.M."/>
            <person name="Foster-Nyarko E."/>
            <person name="Jarju S."/>
            <person name="Secka A."/>
            <person name="Antonio M."/>
            <person name="Oren A."/>
            <person name="Chaudhuri R.R."/>
            <person name="La Ragione R."/>
            <person name="Hildebrand F."/>
            <person name="Pallen M.J."/>
        </authorList>
    </citation>
    <scope>NUCLEOTIDE SEQUENCE</scope>
    <source>
        <strain evidence="13">ChiSxjej2B14-8506</strain>
    </source>
</reference>
<reference evidence="13" key="1">
    <citation type="submission" date="2020-10" db="EMBL/GenBank/DDBJ databases">
        <authorList>
            <person name="Gilroy R."/>
        </authorList>
    </citation>
    <scope>NUCLEOTIDE SEQUENCE</scope>
    <source>
        <strain evidence="13">ChiSxjej2B14-8506</strain>
    </source>
</reference>
<comment type="similarity">
    <text evidence="2">Belongs to the uracil-DNA glycosylase (UDG) superfamily. Type 4 (UDGa) family.</text>
</comment>
<evidence type="ECO:0000256" key="11">
    <source>
        <dbReference type="ARBA" id="ARBA00023204"/>
    </source>
</evidence>
<evidence type="ECO:0000256" key="6">
    <source>
        <dbReference type="ARBA" id="ARBA00022723"/>
    </source>
</evidence>
<dbReference type="InterPro" id="IPR005122">
    <property type="entry name" value="Uracil-DNA_glycosylase-like"/>
</dbReference>
<keyword evidence="5" id="KW-0004">4Fe-4S</keyword>
<feature type="domain" description="Uracil-DNA glycosylase-like" evidence="12">
    <location>
        <begin position="27"/>
        <end position="181"/>
    </location>
</feature>
<dbReference type="GO" id="GO:0006281">
    <property type="term" value="P:DNA repair"/>
    <property type="evidence" value="ECO:0007669"/>
    <property type="project" value="UniProtKB-KW"/>
</dbReference>
<dbReference type="SMART" id="SM00986">
    <property type="entry name" value="UDG"/>
    <property type="match status" value="1"/>
</dbReference>
<evidence type="ECO:0000256" key="2">
    <source>
        <dbReference type="ARBA" id="ARBA00006521"/>
    </source>
</evidence>
<dbReference type="PANTHER" id="PTHR33693">
    <property type="entry name" value="TYPE-5 URACIL-DNA GLYCOSYLASE"/>
    <property type="match status" value="1"/>
</dbReference>
<dbReference type="EC" id="3.2.2.27" evidence="3"/>